<dbReference type="PANTHER" id="PTHR24006">
    <property type="entry name" value="UBIQUITIN CARBOXYL-TERMINAL HYDROLASE"/>
    <property type="match status" value="1"/>
</dbReference>
<keyword evidence="7" id="KW-1185">Reference proteome</keyword>
<dbReference type="GeneID" id="19957652"/>
<dbReference type="InterPro" id="IPR050164">
    <property type="entry name" value="Peptidase_C19"/>
</dbReference>
<keyword evidence="2" id="KW-0833">Ubl conjugation pathway</keyword>
<dbReference type="Gene3D" id="3.90.70.10">
    <property type="entry name" value="Cysteine proteinases"/>
    <property type="match status" value="1"/>
</dbReference>
<dbReference type="CDD" id="cd17039">
    <property type="entry name" value="Ubl_ubiquitin_like"/>
    <property type="match status" value="1"/>
</dbReference>
<dbReference type="InterPro" id="IPR001394">
    <property type="entry name" value="Peptidase_C19_UCH"/>
</dbReference>
<dbReference type="Pfam" id="PF00443">
    <property type="entry name" value="UCH"/>
    <property type="match status" value="1"/>
</dbReference>
<dbReference type="STRING" id="1156394.T0R6S6"/>
<name>T0R6S6_SAPDV</name>
<evidence type="ECO:0000256" key="2">
    <source>
        <dbReference type="ARBA" id="ARBA00022786"/>
    </source>
</evidence>
<dbReference type="GO" id="GO:0005829">
    <property type="term" value="C:cytosol"/>
    <property type="evidence" value="ECO:0007669"/>
    <property type="project" value="TreeGrafter"/>
</dbReference>
<dbReference type="InParanoid" id="T0R6S6"/>
<dbReference type="VEuPathDB" id="FungiDB:SDRG_16925"/>
<accession>T0R6S6</accession>
<evidence type="ECO:0000313" key="7">
    <source>
        <dbReference type="Proteomes" id="UP000030762"/>
    </source>
</evidence>
<dbReference type="GO" id="GO:0004843">
    <property type="term" value="F:cysteine-type deubiquitinase activity"/>
    <property type="evidence" value="ECO:0007669"/>
    <property type="project" value="InterPro"/>
</dbReference>
<feature type="region of interest" description="Disordered" evidence="4">
    <location>
        <begin position="218"/>
        <end position="239"/>
    </location>
</feature>
<dbReference type="OMA" id="RCEAIEL"/>
<organism evidence="6 7">
    <name type="scientific">Saprolegnia diclina (strain VS20)</name>
    <dbReference type="NCBI Taxonomy" id="1156394"/>
    <lineage>
        <taxon>Eukaryota</taxon>
        <taxon>Sar</taxon>
        <taxon>Stramenopiles</taxon>
        <taxon>Oomycota</taxon>
        <taxon>Saprolegniomycetes</taxon>
        <taxon>Saprolegniales</taxon>
        <taxon>Saprolegniaceae</taxon>
        <taxon>Saprolegnia</taxon>
    </lineage>
</organism>
<keyword evidence="1" id="KW-0645">Protease</keyword>
<dbReference type="GO" id="GO:0005634">
    <property type="term" value="C:nucleus"/>
    <property type="evidence" value="ECO:0007669"/>
    <property type="project" value="TreeGrafter"/>
</dbReference>
<dbReference type="InterPro" id="IPR038765">
    <property type="entry name" value="Papain-like_cys_pep_sf"/>
</dbReference>
<dbReference type="PROSITE" id="PS50235">
    <property type="entry name" value="USP_3"/>
    <property type="match status" value="1"/>
</dbReference>
<dbReference type="InterPro" id="IPR056850">
    <property type="entry name" value="ARM_UBP34_24_USP9X_Y"/>
</dbReference>
<keyword evidence="3" id="KW-0378">Hydrolase</keyword>
<reference evidence="6 7" key="1">
    <citation type="submission" date="2012-04" db="EMBL/GenBank/DDBJ databases">
        <title>The Genome Sequence of Saprolegnia declina VS20.</title>
        <authorList>
            <consortium name="The Broad Institute Genome Sequencing Platform"/>
            <person name="Russ C."/>
            <person name="Nusbaum C."/>
            <person name="Tyler B."/>
            <person name="van West P."/>
            <person name="Dieguez-Uribeondo J."/>
            <person name="de Bruijn I."/>
            <person name="Tripathy S."/>
            <person name="Jiang R."/>
            <person name="Young S.K."/>
            <person name="Zeng Q."/>
            <person name="Gargeya S."/>
            <person name="Fitzgerald M."/>
            <person name="Haas B."/>
            <person name="Abouelleil A."/>
            <person name="Alvarado L."/>
            <person name="Arachchi H.M."/>
            <person name="Berlin A."/>
            <person name="Chapman S.B."/>
            <person name="Goldberg J."/>
            <person name="Griggs A."/>
            <person name="Gujja S."/>
            <person name="Hansen M."/>
            <person name="Howarth C."/>
            <person name="Imamovic A."/>
            <person name="Larimer J."/>
            <person name="McCowen C."/>
            <person name="Montmayeur A."/>
            <person name="Murphy C."/>
            <person name="Neiman D."/>
            <person name="Pearson M."/>
            <person name="Priest M."/>
            <person name="Roberts A."/>
            <person name="Saif S."/>
            <person name="Shea T."/>
            <person name="Sisk P."/>
            <person name="Sykes S."/>
            <person name="Wortman J."/>
            <person name="Nusbaum C."/>
            <person name="Birren B."/>
        </authorList>
    </citation>
    <scope>NUCLEOTIDE SEQUENCE [LARGE SCALE GENOMIC DNA]</scope>
    <source>
        <strain evidence="6 7">VS20</strain>
    </source>
</reference>
<evidence type="ECO:0000256" key="3">
    <source>
        <dbReference type="ARBA" id="ARBA00022801"/>
    </source>
</evidence>
<feature type="domain" description="USP" evidence="5">
    <location>
        <begin position="1496"/>
        <end position="1810"/>
    </location>
</feature>
<evidence type="ECO:0000259" key="5">
    <source>
        <dbReference type="PROSITE" id="PS50235"/>
    </source>
</evidence>
<dbReference type="OrthoDB" id="289038at2759"/>
<dbReference type="SUPFAM" id="SSF54001">
    <property type="entry name" value="Cysteine proteinases"/>
    <property type="match status" value="1"/>
</dbReference>
<dbReference type="RefSeq" id="XP_008621373.1">
    <property type="nucleotide sequence ID" value="XM_008623151.1"/>
</dbReference>
<gene>
    <name evidence="6" type="ORF">SDRG_16925</name>
</gene>
<dbReference type="eggNOG" id="KOG1866">
    <property type="taxonomic scope" value="Eukaryota"/>
</dbReference>
<dbReference type="GO" id="GO:0016579">
    <property type="term" value="P:protein deubiquitination"/>
    <property type="evidence" value="ECO:0007669"/>
    <property type="project" value="InterPro"/>
</dbReference>
<evidence type="ECO:0000256" key="1">
    <source>
        <dbReference type="ARBA" id="ARBA00022670"/>
    </source>
</evidence>
<evidence type="ECO:0000313" key="6">
    <source>
        <dbReference type="EMBL" id="EQC25202.1"/>
    </source>
</evidence>
<dbReference type="Pfam" id="PF25010">
    <property type="entry name" value="ARM_UBP24_USP9X-Y"/>
    <property type="match status" value="1"/>
</dbReference>
<evidence type="ECO:0000256" key="4">
    <source>
        <dbReference type="SAM" id="MobiDB-lite"/>
    </source>
</evidence>
<proteinExistence type="predicted"/>
<sequence length="2286" mass="251012">MNESVAPVHKAPELQVTTFRDFQTNCTLLENSLRDGGSDPRPDLLKLQTWVRWVNDGHGSPAHETYLYSTSLPRVANGFLRRSFARFPDGDVLTQIVGFLRELAMHLVRRLHNSTQLLADIETLHALLDPSHNFYMYHGVPAWNTEIELDEEAVGDAIPMSTQVGDAVDAYHAGKHVWLQGVVLDVKGDGDEAYVGFYGLEPTGDRWLPRAHLAPLGAKTKEHRRGHGPIRTELDEDIPDANDSDRAPYMCALLRPRVPCSRFFVDVLNAFGSVGGFQKLPLFVLQPPINVAMIATIVSLIANVLPWVTRPLAHQLVRQTEASLHLHCPDMELRNMTKPMMDTLHAGFKKICRRLYVRVDASRKADELLLGLCLRCLQSDVLEHRLHGLRCLTDFLPLIRHAKAHPLGVKLVASSLASSYPSPASSASYVLISLPISEATDEASLATWCETHQILSLLCSAHEQLIRRGVDVVRFFCEAHRFGLAELHQVWDAVLATSTGADVRASLFFLLESIVAWLSVPVCKELLRLLTAYPTPSVHVVNLVGSIAKHAPMDDHLHLEPRLQLAPIEGDLFSIHAACRCEAIELLWGYLHDTTDDGRRQLYEPAKAQLQESIDANIDADDHPSLLDEPSLSPLVLDGIVVLLTQCVARVTAHADVPQALGILGYLLHLFPSDHWKLEIISWLHARHIVQHILDDLVDFKASLASASETDDALEDMNAALLRRGSHVDFTSHLKARLGFLSLLCELVPQSLSVMPSHLSVLWDTLLVRSVLPSERSMLFKWLLANAMHLTNDAVAYVFESLLSDVAFLKSPSLSPLALSCVLCYFRLMNDQAGTLLLAPSATTAPCTTNALVIQSLPLRGMDALLTMLLEASHATVVAQTLRFVALLPFKLGPTAGTLDLVTLSLERLEPPTLERALLLLTTFVGTDVASATALANGSWVPHSSNSRGQMLTLLLSNSIKGTPTVGAKVPLVVYANDTVLQMQVAATLALQVPMAVQYLRFFRAGREIQELTRCLSLSDAGFKDGDTILVSQRPNLTPASASDYDVPIVLSPSLFPKLLSLMDSHVEAWNLLLRLPTPASVVDAIRKHEREWSALLSSSHPSQLLYRLQVLDGLLAESSFLDAFVATHGPACILQTFLSLRHDSGPSGFEAYVRHESALVCLRLLTRFLSDGATVQFPKQLEWDADLWVASDLATLPARVLAAYVDCVTPSTGTSLRIEWAHDDMAALCNACQLWMEVCVQHDLHGLLDTLCKLYVLAASTFQQLPSSTVLHGLVSTQRPIRLLIAHTLVLLARASDAGLDADRAAAMVGLLRAFDGDSVEYVTLLGLFVLAAGDRVANVAALFESYAARVSSPATSATFLSDVPHTQLFGDLAPTPLEGALFVLRCTLDSSRALQTFQPQLLLDLWHLGLFAYPTADKTLWYPRCSTPSSRHAAFQLLLDLCSMPSTTSLLENGNLAFVMEQVPPVLATLTRVYEDWEWAFDPHSVMKSSTGRVGLRNLGCTCYLNSTLQQLFYMPRFRDAILSLPTDPDMDVVTQTQRLFAHLAATEQKCVDPTPLLHCLHDEAGGPLNVMMQQDAEEFLTRFVDGVTEYLKTTSAHTNALDAVFGGTLCTQLCCQGGCGSVRETAATSFVCMTVEVKGHESLLSSLRTWSAGEMLSGVNCDACGSKQDTIKRDCVETAPETLLLHLKRFELNFDTFLREKVNDAFAFPMTLDLFPYTKAGLDAPDATTPTLYDLVGCVVHLGSTESGHYYSLVLDRVSGKWLELNDDSVSFFDLRLLETECFGGPDASGSLVLNTKSAYILVYEKQGATASLATASLPSGLADDLRRENKAFVQACYAHDPTFLAFLSALLTRLPPTESDVASDAPLSPFLHACVRVMHVYARAHVLQPLPLISLLTHQVRSPALCQALLAQYASHPSHVVEMLLYCPKTAVRSEFAAFLSHLVVTSLPLEGELLALGLTGPSLFGKLLDQLFTLSMLDAIVLSWRTMGEFFAFFKAAALADGRCRDLMRMHKCGMYLLDLFLGEASPLIGSVYPPYSRKRLPKVPGSQLTPLLELVAVLYEGQSPSSLDAETRSCLLLKTLYVRMFQCAEHAKALATLLVEWCTEWDAFTNSVIDVVGHVLSTLQISTTSSLVGLWVVLDPFFQLTDSLQGRRAHDCLVLMWRSIQSHRGVLAQAQAIGLLLALGSVHAHVDAELQATLGVWGPWVGPLLASVRKQPWAFDVTTSDGVALEWCHALSFDRVAQYIAEANLCVPWLEAPADDDDDDRADADATAFLWDNSID</sequence>
<dbReference type="EMBL" id="JH767294">
    <property type="protein sequence ID" value="EQC25202.1"/>
    <property type="molecule type" value="Genomic_DNA"/>
</dbReference>
<dbReference type="GO" id="GO:0006508">
    <property type="term" value="P:proteolysis"/>
    <property type="evidence" value="ECO:0007669"/>
    <property type="project" value="UniProtKB-KW"/>
</dbReference>
<dbReference type="Proteomes" id="UP000030762">
    <property type="component" value="Unassembled WGS sequence"/>
</dbReference>
<protein>
    <recommendedName>
        <fullName evidence="5">USP domain-containing protein</fullName>
    </recommendedName>
</protein>
<dbReference type="InterPro" id="IPR028889">
    <property type="entry name" value="USP"/>
</dbReference>